<dbReference type="Pfam" id="PF00139">
    <property type="entry name" value="Lectin_legB"/>
    <property type="match status" value="1"/>
</dbReference>
<feature type="region of interest" description="Disordered" evidence="3">
    <location>
        <begin position="156"/>
        <end position="179"/>
    </location>
</feature>
<keyword evidence="2" id="KW-0430">Lectin</keyword>
<proteinExistence type="inferred from homology"/>
<dbReference type="EMBL" id="DF974632">
    <property type="protein sequence ID" value="GAU49817.1"/>
    <property type="molecule type" value="Genomic_DNA"/>
</dbReference>
<dbReference type="Proteomes" id="UP000242715">
    <property type="component" value="Unassembled WGS sequence"/>
</dbReference>
<evidence type="ECO:0000313" key="5">
    <source>
        <dbReference type="EMBL" id="GAU49817.1"/>
    </source>
</evidence>
<name>A0A2Z6PSY1_TRISU</name>
<feature type="domain" description="Legume lectin" evidence="4">
    <location>
        <begin position="3"/>
        <end position="101"/>
    </location>
</feature>
<dbReference type="SUPFAM" id="SSF49899">
    <property type="entry name" value="Concanavalin A-like lectins/glucanases"/>
    <property type="match status" value="1"/>
</dbReference>
<evidence type="ECO:0000256" key="1">
    <source>
        <dbReference type="ARBA" id="ARBA00007606"/>
    </source>
</evidence>
<dbReference type="InterPro" id="IPR000985">
    <property type="entry name" value="Lectin_LegA_CS"/>
</dbReference>
<dbReference type="InterPro" id="IPR001220">
    <property type="entry name" value="Legume_lectin_dom"/>
</dbReference>
<dbReference type="InterPro" id="IPR050258">
    <property type="entry name" value="Leguminous_Lectin"/>
</dbReference>
<dbReference type="PROSITE" id="PS00308">
    <property type="entry name" value="LECTIN_LEGUME_ALPHA"/>
    <property type="match status" value="1"/>
</dbReference>
<protein>
    <recommendedName>
        <fullName evidence="4">Legume lectin domain-containing protein</fullName>
    </recommendedName>
</protein>
<accession>A0A2Z6PSY1</accession>
<dbReference type="PANTHER" id="PTHR32401:SF49">
    <property type="entry name" value="OS10G0129200 PROTEIN"/>
    <property type="match status" value="1"/>
</dbReference>
<feature type="region of interest" description="Disordered" evidence="3">
    <location>
        <begin position="93"/>
        <end position="116"/>
    </location>
</feature>
<feature type="compositionally biased region" description="Low complexity" evidence="3">
    <location>
        <begin position="156"/>
        <end position="168"/>
    </location>
</feature>
<dbReference type="InterPro" id="IPR013320">
    <property type="entry name" value="ConA-like_dom_sf"/>
</dbReference>
<evidence type="ECO:0000256" key="2">
    <source>
        <dbReference type="ARBA" id="ARBA00022734"/>
    </source>
</evidence>
<feature type="compositionally biased region" description="Polar residues" evidence="3">
    <location>
        <begin position="169"/>
        <end position="179"/>
    </location>
</feature>
<reference evidence="6" key="1">
    <citation type="journal article" date="2017" name="Front. Plant Sci.">
        <title>Climate Clever Clovers: New Paradigm to Reduce the Environmental Footprint of Ruminants by Breeding Low Methanogenic Forages Utilizing Haplotype Variation.</title>
        <authorList>
            <person name="Kaur P."/>
            <person name="Appels R."/>
            <person name="Bayer P.E."/>
            <person name="Keeble-Gagnere G."/>
            <person name="Wang J."/>
            <person name="Hirakawa H."/>
            <person name="Shirasawa K."/>
            <person name="Vercoe P."/>
            <person name="Stefanova K."/>
            <person name="Durmic Z."/>
            <person name="Nichols P."/>
            <person name="Revell C."/>
            <person name="Isobe S.N."/>
            <person name="Edwards D."/>
            <person name="Erskine W."/>
        </authorList>
    </citation>
    <scope>NUCLEOTIDE SEQUENCE [LARGE SCALE GENOMIC DNA]</scope>
    <source>
        <strain evidence="6">cv. Daliak</strain>
    </source>
</reference>
<dbReference type="GO" id="GO:0030246">
    <property type="term" value="F:carbohydrate binding"/>
    <property type="evidence" value="ECO:0007669"/>
    <property type="project" value="UniProtKB-KW"/>
</dbReference>
<gene>
    <name evidence="5" type="ORF">TSUD_85410</name>
</gene>
<dbReference type="GO" id="GO:0009610">
    <property type="term" value="P:response to symbiotic fungus"/>
    <property type="evidence" value="ECO:0007669"/>
    <property type="project" value="UniProtKB-ARBA"/>
</dbReference>
<sequence length="179" mass="19160">MISVANVTWLADIIEGKLNEAWVSYNASSLNLSVIFTGFNNVTSTTVNQHLSSIVDLRLYLPEFVTIGFSAATGNSTAVHTLNSWDFRSNLEGEEDKNKTNSQDPVARSPSFNTAPTKMKKAKTGLALGLGIGGFVLIEEGQNTNIVNFISSNTNSSGVTTSDDGSPSESLVDSSSRYK</sequence>
<feature type="compositionally biased region" description="Polar residues" evidence="3">
    <location>
        <begin position="100"/>
        <end position="116"/>
    </location>
</feature>
<keyword evidence="6" id="KW-1185">Reference proteome</keyword>
<dbReference type="AlphaFoldDB" id="A0A2Z6PSY1"/>
<dbReference type="PANTHER" id="PTHR32401">
    <property type="entry name" value="CONCANAVALIN A-LIKE LECTIN FAMILY PROTEIN"/>
    <property type="match status" value="1"/>
</dbReference>
<dbReference type="OrthoDB" id="2014828at2759"/>
<evidence type="ECO:0000256" key="3">
    <source>
        <dbReference type="SAM" id="MobiDB-lite"/>
    </source>
</evidence>
<evidence type="ECO:0000313" key="6">
    <source>
        <dbReference type="Proteomes" id="UP000242715"/>
    </source>
</evidence>
<evidence type="ECO:0000259" key="4">
    <source>
        <dbReference type="Pfam" id="PF00139"/>
    </source>
</evidence>
<comment type="similarity">
    <text evidence="1">Belongs to the leguminous lectin family.</text>
</comment>
<dbReference type="Gene3D" id="2.60.120.200">
    <property type="match status" value="1"/>
</dbReference>
<organism evidence="5 6">
    <name type="scientific">Trifolium subterraneum</name>
    <name type="common">Subterranean clover</name>
    <dbReference type="NCBI Taxonomy" id="3900"/>
    <lineage>
        <taxon>Eukaryota</taxon>
        <taxon>Viridiplantae</taxon>
        <taxon>Streptophyta</taxon>
        <taxon>Embryophyta</taxon>
        <taxon>Tracheophyta</taxon>
        <taxon>Spermatophyta</taxon>
        <taxon>Magnoliopsida</taxon>
        <taxon>eudicotyledons</taxon>
        <taxon>Gunneridae</taxon>
        <taxon>Pentapetalae</taxon>
        <taxon>rosids</taxon>
        <taxon>fabids</taxon>
        <taxon>Fabales</taxon>
        <taxon>Fabaceae</taxon>
        <taxon>Papilionoideae</taxon>
        <taxon>50 kb inversion clade</taxon>
        <taxon>NPAAA clade</taxon>
        <taxon>Hologalegina</taxon>
        <taxon>IRL clade</taxon>
        <taxon>Trifolieae</taxon>
        <taxon>Trifolium</taxon>
    </lineage>
</organism>